<dbReference type="Pfam" id="PF02962">
    <property type="entry name" value="CHMI"/>
    <property type="match status" value="1"/>
</dbReference>
<dbReference type="CDD" id="cd00580">
    <property type="entry name" value="CHMI"/>
    <property type="match status" value="1"/>
</dbReference>
<organism evidence="1">
    <name type="scientific">marine sediment metagenome</name>
    <dbReference type="NCBI Taxonomy" id="412755"/>
    <lineage>
        <taxon>unclassified sequences</taxon>
        <taxon>metagenomes</taxon>
        <taxon>ecological metagenomes</taxon>
    </lineage>
</organism>
<evidence type="ECO:0000313" key="1">
    <source>
        <dbReference type="EMBL" id="KKM61031.1"/>
    </source>
</evidence>
<sequence length="114" mass="12885">MPHFIIDCSQSILTHHDEDTINEQIHHTANASGLFAEHEIKVRVNPFKTYLVGNKQTDFIHVFAHIMQGRSTQQKAALSKAMVTKLSEMFPAVSNIAMNVADFEQASYCNRNLL</sequence>
<dbReference type="AlphaFoldDB" id="A0A0F9JFF5"/>
<comment type="caution">
    <text evidence="1">The sequence shown here is derived from an EMBL/GenBank/DDBJ whole genome shotgun (WGS) entry which is preliminary data.</text>
</comment>
<protein>
    <recommendedName>
        <fullName evidence="2">5-carboxymethyl-2-hydroxymuconate isomerase</fullName>
    </recommendedName>
</protein>
<dbReference type="PANTHER" id="PTHR37950">
    <property type="entry name" value="4-HYDROXYPHENYLACETATE CATABOLISM PROTEIN"/>
    <property type="match status" value="1"/>
</dbReference>
<evidence type="ECO:0008006" key="2">
    <source>
        <dbReference type="Google" id="ProtNLM"/>
    </source>
</evidence>
<gene>
    <name evidence="1" type="ORF">LCGC14_1535820</name>
</gene>
<dbReference type="InterPro" id="IPR014347">
    <property type="entry name" value="Tautomerase/MIF_sf"/>
</dbReference>
<accession>A0A0F9JFF5</accession>
<name>A0A0F9JFF5_9ZZZZ</name>
<dbReference type="EMBL" id="LAZR01011566">
    <property type="protein sequence ID" value="KKM61031.1"/>
    <property type="molecule type" value="Genomic_DNA"/>
</dbReference>
<dbReference type="Gene3D" id="3.30.429.10">
    <property type="entry name" value="Macrophage Migration Inhibitory Factor"/>
    <property type="match status" value="1"/>
</dbReference>
<dbReference type="PANTHER" id="PTHR37950:SF1">
    <property type="entry name" value="4-HYDROXYPHENYLACETATE CATABOLISM PROTEIN"/>
    <property type="match status" value="1"/>
</dbReference>
<reference evidence="1" key="1">
    <citation type="journal article" date="2015" name="Nature">
        <title>Complex archaea that bridge the gap between prokaryotes and eukaryotes.</title>
        <authorList>
            <person name="Spang A."/>
            <person name="Saw J.H."/>
            <person name="Jorgensen S.L."/>
            <person name="Zaremba-Niedzwiedzka K."/>
            <person name="Martijn J."/>
            <person name="Lind A.E."/>
            <person name="van Eijk R."/>
            <person name="Schleper C."/>
            <person name="Guy L."/>
            <person name="Ettema T.J."/>
        </authorList>
    </citation>
    <scope>NUCLEOTIDE SEQUENCE</scope>
</reference>
<dbReference type="SUPFAM" id="SSF55331">
    <property type="entry name" value="Tautomerase/MIF"/>
    <property type="match status" value="1"/>
</dbReference>
<proteinExistence type="predicted"/>
<dbReference type="GO" id="GO:0008704">
    <property type="term" value="F:5-carboxymethyl-2-hydroxymuconate delta-isomerase activity"/>
    <property type="evidence" value="ECO:0007669"/>
    <property type="project" value="InterPro"/>
</dbReference>
<dbReference type="InterPro" id="IPR004220">
    <property type="entry name" value="5-COMe_2-OHmuconate_Isoase"/>
</dbReference>